<protein>
    <submittedName>
        <fullName evidence="1">Uncharacterized protein</fullName>
    </submittedName>
</protein>
<evidence type="ECO:0000313" key="1">
    <source>
        <dbReference type="EMBL" id="OTF83016.1"/>
    </source>
</evidence>
<evidence type="ECO:0000313" key="2">
    <source>
        <dbReference type="Proteomes" id="UP000194236"/>
    </source>
</evidence>
<dbReference type="InterPro" id="IPR046805">
    <property type="entry name" value="Tra1_ring"/>
</dbReference>
<dbReference type="AlphaFoldDB" id="A0A1Y3BTU2"/>
<gene>
    <name evidence="1" type="ORF">BLA29_004623</name>
</gene>
<keyword evidence="2" id="KW-1185">Reference proteome</keyword>
<sequence length="370" mass="42715">MEQRQNEEHIFRFFLYILSGGEESDPFRAVLYENPSRLITVLQQSVKSLQNSLLPATTESNSSSSPMLMIGAQQSPQQVPAPASTIDVTSSPTPMGVNSSSNLIAYQRYQIVRIVSILIKHDSNWLTNQTELIKSLKAIWLSNSFHVDHKENYQMDTKHWEEPRLLVKCLLNYLDHNQQDIELYFQLLRAFIGKYHCDFEFLRSFFADEMPKNFSIEWKRNAFLKFCDLFNSNQTKCTISDCTMEWSEELKAKILQYIIIPIFSYTFKNGENEKFLGPPLKDDSTANNQDSNLVSVFIDVLMKETTVIDSIAILVLQLGCLIVEHASNYIRPAQISENERVPRSKREKAEVRRLMSYAWPGINASKRQDS</sequence>
<dbReference type="Proteomes" id="UP000194236">
    <property type="component" value="Unassembled WGS sequence"/>
</dbReference>
<reference evidence="1 2" key="1">
    <citation type="submission" date="2017-03" db="EMBL/GenBank/DDBJ databases">
        <title>Genome Survey of Euroglyphus maynei.</title>
        <authorList>
            <person name="Arlian L.G."/>
            <person name="Morgan M.S."/>
            <person name="Rider S.D."/>
        </authorList>
    </citation>
    <scope>NUCLEOTIDE SEQUENCE [LARGE SCALE GENOMIC DNA]</scope>
    <source>
        <strain evidence="1">Arlian Lab</strain>
        <tissue evidence="1">Whole body</tissue>
    </source>
</reference>
<comment type="caution">
    <text evidence="1">The sequence shown here is derived from an EMBL/GenBank/DDBJ whole genome shotgun (WGS) entry which is preliminary data.</text>
</comment>
<feature type="non-terminal residue" evidence="1">
    <location>
        <position position="370"/>
    </location>
</feature>
<dbReference type="OrthoDB" id="5570127at2759"/>
<accession>A0A1Y3BTU2</accession>
<proteinExistence type="predicted"/>
<dbReference type="EMBL" id="MUJZ01005632">
    <property type="protein sequence ID" value="OTF83016.1"/>
    <property type="molecule type" value="Genomic_DNA"/>
</dbReference>
<organism evidence="1 2">
    <name type="scientific">Euroglyphus maynei</name>
    <name type="common">Mayne's house dust mite</name>
    <dbReference type="NCBI Taxonomy" id="6958"/>
    <lineage>
        <taxon>Eukaryota</taxon>
        <taxon>Metazoa</taxon>
        <taxon>Ecdysozoa</taxon>
        <taxon>Arthropoda</taxon>
        <taxon>Chelicerata</taxon>
        <taxon>Arachnida</taxon>
        <taxon>Acari</taxon>
        <taxon>Acariformes</taxon>
        <taxon>Sarcoptiformes</taxon>
        <taxon>Astigmata</taxon>
        <taxon>Psoroptidia</taxon>
        <taxon>Analgoidea</taxon>
        <taxon>Pyroglyphidae</taxon>
        <taxon>Pyroglyphinae</taxon>
        <taxon>Euroglyphus</taxon>
    </lineage>
</organism>
<name>A0A1Y3BTU2_EURMA</name>
<dbReference type="Pfam" id="PF20206">
    <property type="entry name" value="Tra1_ring"/>
    <property type="match status" value="1"/>
</dbReference>